<dbReference type="AlphaFoldDB" id="A0A0F5H142"/>
<keyword evidence="3 5" id="KW-0067">ATP-binding</keyword>
<evidence type="ECO:0000256" key="2">
    <source>
        <dbReference type="ARBA" id="ARBA00022741"/>
    </source>
</evidence>
<gene>
    <name evidence="5" type="ORF">MMELEA_03370</name>
</gene>
<dbReference type="SUPFAM" id="SSF52540">
    <property type="entry name" value="P-loop containing nucleoside triphosphate hydrolases"/>
    <property type="match status" value="1"/>
</dbReference>
<dbReference type="InterPro" id="IPR017871">
    <property type="entry name" value="ABC_transporter-like_CS"/>
</dbReference>
<dbReference type="GO" id="GO:0005524">
    <property type="term" value="F:ATP binding"/>
    <property type="evidence" value="ECO:0007669"/>
    <property type="project" value="UniProtKB-KW"/>
</dbReference>
<organism evidence="5 6">
    <name type="scientific">Mycoplasmopsis meleagridis ATCC 25294</name>
    <dbReference type="NCBI Taxonomy" id="1264554"/>
    <lineage>
        <taxon>Bacteria</taxon>
        <taxon>Bacillati</taxon>
        <taxon>Mycoplasmatota</taxon>
        <taxon>Mycoplasmoidales</taxon>
        <taxon>Metamycoplasmataceae</taxon>
        <taxon>Mycoplasmopsis</taxon>
    </lineage>
</organism>
<keyword evidence="1" id="KW-0813">Transport</keyword>
<keyword evidence="6" id="KW-1185">Reference proteome</keyword>
<dbReference type="PROSITE" id="PS50893">
    <property type="entry name" value="ABC_TRANSPORTER_2"/>
    <property type="match status" value="1"/>
</dbReference>
<dbReference type="Gene3D" id="3.40.50.300">
    <property type="entry name" value="P-loop containing nucleotide triphosphate hydrolases"/>
    <property type="match status" value="1"/>
</dbReference>
<sequence>MHKNNNLIEIKDLTIKYKNNKNNTFENINLNIEKGSIVAFVGESGVGKTSFFHSLLKDLEIVKGKIEIFNKNIYELDKKEWKKILKNMSYLNQNPILINHENVFNNILKANIIFKNKFCSFFRIHPKNIKLKIFELLDKLNIIEKAFTIVDELSGGQKQRVEIIKALIRNSEILLADEPTANLDYFSSRDVINLFLKIKHEYKKTILLNIHDLSLIDENFDKVVVFKNKQINGIFDKENIDIDEIKKCI</sequence>
<dbReference type="PATRIC" id="fig|1264554.4.peg.290"/>
<dbReference type="EMBL" id="JZXN01000011">
    <property type="protein sequence ID" value="KKB27021.1"/>
    <property type="molecule type" value="Genomic_DNA"/>
</dbReference>
<feature type="domain" description="ABC transporter" evidence="4">
    <location>
        <begin position="8"/>
        <end position="247"/>
    </location>
</feature>
<dbReference type="InterPro" id="IPR050153">
    <property type="entry name" value="Metal_Ion_Import_ABC"/>
</dbReference>
<dbReference type="GO" id="GO:0016887">
    <property type="term" value="F:ATP hydrolysis activity"/>
    <property type="evidence" value="ECO:0007669"/>
    <property type="project" value="InterPro"/>
</dbReference>
<dbReference type="InterPro" id="IPR003593">
    <property type="entry name" value="AAA+_ATPase"/>
</dbReference>
<proteinExistence type="predicted"/>
<dbReference type="Proteomes" id="UP000033750">
    <property type="component" value="Unassembled WGS sequence"/>
</dbReference>
<evidence type="ECO:0000259" key="4">
    <source>
        <dbReference type="PROSITE" id="PS50893"/>
    </source>
</evidence>
<evidence type="ECO:0000313" key="5">
    <source>
        <dbReference type="EMBL" id="KKB27021.1"/>
    </source>
</evidence>
<dbReference type="STRING" id="29561.MM26B8_02980"/>
<comment type="caution">
    <text evidence="5">The sequence shown here is derived from an EMBL/GenBank/DDBJ whole genome shotgun (WGS) entry which is preliminary data.</text>
</comment>
<evidence type="ECO:0000256" key="3">
    <source>
        <dbReference type="ARBA" id="ARBA00022840"/>
    </source>
</evidence>
<name>A0A0F5H142_9BACT</name>
<evidence type="ECO:0000313" key="6">
    <source>
        <dbReference type="Proteomes" id="UP000033750"/>
    </source>
</evidence>
<protein>
    <submittedName>
        <fullName evidence="5">ABC transporter ATP-binding protein</fullName>
    </submittedName>
</protein>
<dbReference type="Pfam" id="PF00005">
    <property type="entry name" value="ABC_tran"/>
    <property type="match status" value="1"/>
</dbReference>
<dbReference type="RefSeq" id="WP_046096774.1">
    <property type="nucleotide sequence ID" value="NZ_JZXN01000011.1"/>
</dbReference>
<dbReference type="PANTHER" id="PTHR42734">
    <property type="entry name" value="METAL TRANSPORT SYSTEM ATP-BINDING PROTEIN TM_0124-RELATED"/>
    <property type="match status" value="1"/>
</dbReference>
<keyword evidence="2" id="KW-0547">Nucleotide-binding</keyword>
<dbReference type="InterPro" id="IPR003439">
    <property type="entry name" value="ABC_transporter-like_ATP-bd"/>
</dbReference>
<dbReference type="PROSITE" id="PS00211">
    <property type="entry name" value="ABC_TRANSPORTER_1"/>
    <property type="match status" value="1"/>
</dbReference>
<dbReference type="OrthoDB" id="389713at2"/>
<evidence type="ECO:0000256" key="1">
    <source>
        <dbReference type="ARBA" id="ARBA00022448"/>
    </source>
</evidence>
<accession>A0A0F5H142</accession>
<reference evidence="5 6" key="1">
    <citation type="submission" date="2015-03" db="EMBL/GenBank/DDBJ databases">
        <title>Genome sequence of Mycoplasma meleagridis strain ATCC 25294.</title>
        <authorList>
            <person name="Yacoub E."/>
            <person name="Blanchard A."/>
            <person name="Sirand-Pugnet P."/>
            <person name="Mardassi B.B.A."/>
        </authorList>
    </citation>
    <scope>NUCLEOTIDE SEQUENCE [LARGE SCALE GENOMIC DNA]</scope>
    <source>
        <strain evidence="5 6">ATCC 25294</strain>
    </source>
</reference>
<dbReference type="InterPro" id="IPR027417">
    <property type="entry name" value="P-loop_NTPase"/>
</dbReference>
<dbReference type="SMART" id="SM00382">
    <property type="entry name" value="AAA"/>
    <property type="match status" value="1"/>
</dbReference>